<reference evidence="1 2" key="1">
    <citation type="journal article" date="2011" name="Stand. Genomic Sci.">
        <title>Non-contiguous finished genome sequence and contextual data of the filamentous soil bacterium Ktedonobacter racemifer type strain (SOSP1-21).</title>
        <authorList>
            <person name="Chang Y.J."/>
            <person name="Land M."/>
            <person name="Hauser L."/>
            <person name="Chertkov O."/>
            <person name="Del Rio T.G."/>
            <person name="Nolan M."/>
            <person name="Copeland A."/>
            <person name="Tice H."/>
            <person name="Cheng J.F."/>
            <person name="Lucas S."/>
            <person name="Han C."/>
            <person name="Goodwin L."/>
            <person name="Pitluck S."/>
            <person name="Ivanova N."/>
            <person name="Ovchinikova G."/>
            <person name="Pati A."/>
            <person name="Chen A."/>
            <person name="Palaniappan K."/>
            <person name="Mavromatis K."/>
            <person name="Liolios K."/>
            <person name="Brettin T."/>
            <person name="Fiebig A."/>
            <person name="Rohde M."/>
            <person name="Abt B."/>
            <person name="Goker M."/>
            <person name="Detter J.C."/>
            <person name="Woyke T."/>
            <person name="Bristow J."/>
            <person name="Eisen J.A."/>
            <person name="Markowitz V."/>
            <person name="Hugenholtz P."/>
            <person name="Kyrpides N.C."/>
            <person name="Klenk H.P."/>
            <person name="Lapidus A."/>
        </authorList>
    </citation>
    <scope>NUCLEOTIDE SEQUENCE [LARGE SCALE GENOMIC DNA]</scope>
    <source>
        <strain evidence="2">DSM 44963</strain>
    </source>
</reference>
<name>D6U423_KTERA</name>
<dbReference type="AlphaFoldDB" id="D6U423"/>
<dbReference type="InterPro" id="IPR043129">
    <property type="entry name" value="ATPase_NBD"/>
</dbReference>
<evidence type="ECO:0008006" key="3">
    <source>
        <dbReference type="Google" id="ProtNLM"/>
    </source>
</evidence>
<gene>
    <name evidence="1" type="ORF">Krac_1968</name>
</gene>
<dbReference type="OrthoDB" id="168949at2"/>
<dbReference type="Proteomes" id="UP000004508">
    <property type="component" value="Unassembled WGS sequence"/>
</dbReference>
<protein>
    <recommendedName>
        <fullName evidence="3">Actin-like protein N-terminal domain-containing protein</fullName>
    </recommendedName>
</protein>
<evidence type="ECO:0000313" key="1">
    <source>
        <dbReference type="EMBL" id="EFH81261.1"/>
    </source>
</evidence>
<dbReference type="RefSeq" id="WP_007918502.1">
    <property type="nucleotide sequence ID" value="NZ_ADVG01000004.1"/>
</dbReference>
<dbReference type="SUPFAM" id="SSF53067">
    <property type="entry name" value="Actin-like ATPase domain"/>
    <property type="match status" value="1"/>
</dbReference>
<evidence type="ECO:0000313" key="2">
    <source>
        <dbReference type="Proteomes" id="UP000004508"/>
    </source>
</evidence>
<organism evidence="1 2">
    <name type="scientific">Ktedonobacter racemifer DSM 44963</name>
    <dbReference type="NCBI Taxonomy" id="485913"/>
    <lineage>
        <taxon>Bacteria</taxon>
        <taxon>Bacillati</taxon>
        <taxon>Chloroflexota</taxon>
        <taxon>Ktedonobacteria</taxon>
        <taxon>Ktedonobacterales</taxon>
        <taxon>Ktedonobacteraceae</taxon>
        <taxon>Ktedonobacter</taxon>
    </lineage>
</organism>
<dbReference type="Gene3D" id="3.30.420.40">
    <property type="match status" value="1"/>
</dbReference>
<accession>D6U423</accession>
<dbReference type="eggNOG" id="ENOG5033YIY">
    <property type="taxonomic scope" value="Bacteria"/>
</dbReference>
<proteinExistence type="predicted"/>
<sequence length="531" mass="59499">MARAITENTLFYGDNFDILREYFIDECVLRPWGILKRELYEMLMARMTLTKVSCMPARKREIIKKVVQEGIFMATFVEVQTQHPHPDSLLAKVVSGTPLLNNKDQGLIAEVPSQRWNRETFSWSPVIAKMACIDNGNEALKGVMPIANAPYLARLRVPTAYTPAKKLRGGDGRITWRVNGSEDFWMGDDALETKKAESLPVGFSPERFPDHRFQRFIAAFQVELLVRAGHGKRDASGKLMEGGQGEFNIFLSIGLPPEEVDRNGATPEAREALKYIFNKPFEVVRVDEQGQETTWHLCFVEFVPYGQTFGSFCAWYYTLEGAPIATNIDRHITLDIGGGQFHICEVEITPRSGESRPKLRMNAEQIGEGTILIARGVSEAIRQQYRTIQLSDAEAQHVLLNRMISVGGHRQPVNDIVSQVIASRVDNLNSLIVKYLQYGQSFLMFTGGGSVLLHDTLLHLVNTHRKADSFYFVPPEIAPFLNAIGGLVLAQASAQRAISRREAQQAILRREAQQAISRHDTQQAAAAAGER</sequence>
<dbReference type="EMBL" id="ADVG01000004">
    <property type="protein sequence ID" value="EFH81261.1"/>
    <property type="molecule type" value="Genomic_DNA"/>
</dbReference>
<comment type="caution">
    <text evidence="1">The sequence shown here is derived from an EMBL/GenBank/DDBJ whole genome shotgun (WGS) entry which is preliminary data.</text>
</comment>
<keyword evidence="2" id="KW-1185">Reference proteome</keyword>
<dbReference type="InParanoid" id="D6U423"/>